<dbReference type="SMART" id="SM00355">
    <property type="entry name" value="ZnF_C2H2"/>
    <property type="match status" value="2"/>
</dbReference>
<reference evidence="12" key="3">
    <citation type="journal article" date="2014" name="Nature">
        <title>Elephant shark genome provides unique insights into gnathostome evolution.</title>
        <authorList>
            <consortium name="International Elephant Shark Genome Sequencing Consortium"/>
            <person name="Venkatesh B."/>
            <person name="Lee A.P."/>
            <person name="Ravi V."/>
            <person name="Maurya A.K."/>
            <person name="Lian M.M."/>
            <person name="Swann J.B."/>
            <person name="Ohta Y."/>
            <person name="Flajnik M.F."/>
            <person name="Sutoh Y."/>
            <person name="Kasahara M."/>
            <person name="Hoon S."/>
            <person name="Gangu V."/>
            <person name="Roy S.W."/>
            <person name="Irimia M."/>
            <person name="Korzh V."/>
            <person name="Kondrychyn I."/>
            <person name="Lim Z.W."/>
            <person name="Tay B.H."/>
            <person name="Tohari S."/>
            <person name="Kong K.W."/>
            <person name="Ho S."/>
            <person name="Lorente-Galdos B."/>
            <person name="Quilez J."/>
            <person name="Marques-Bonet T."/>
            <person name="Raney B.J."/>
            <person name="Ingham P.W."/>
            <person name="Tay A."/>
            <person name="Hillier L.W."/>
            <person name="Minx P."/>
            <person name="Boehm T."/>
            <person name="Wilson R.K."/>
            <person name="Brenner S."/>
            <person name="Warren W.C."/>
        </authorList>
    </citation>
    <scope>NUCLEOTIDE SEQUENCE [LARGE SCALE GENOMIC DNA]</scope>
</reference>
<feature type="compositionally biased region" description="Pro residues" evidence="8">
    <location>
        <begin position="347"/>
        <end position="366"/>
    </location>
</feature>
<evidence type="ECO:0000256" key="3">
    <source>
        <dbReference type="ARBA" id="ARBA00022737"/>
    </source>
</evidence>
<dbReference type="CDD" id="cd18323">
    <property type="entry name" value="BTB_POZ_ZBTB3"/>
    <property type="match status" value="1"/>
</dbReference>
<dbReference type="InterPro" id="IPR036236">
    <property type="entry name" value="Znf_C2H2_sf"/>
</dbReference>
<accession>A0A4W3GMX3</accession>
<protein>
    <recommendedName>
        <fullName evidence="13">Zinc finger and BTB domain containing 3</fullName>
    </recommendedName>
</protein>
<keyword evidence="6" id="KW-0539">Nucleus</keyword>
<dbReference type="PANTHER" id="PTHR24394:SF19">
    <property type="entry name" value="ZINC FINGER AND BTB DOMAIN-CONTAINING PROTEIN 3"/>
    <property type="match status" value="1"/>
</dbReference>
<proteinExistence type="predicted"/>
<dbReference type="GO" id="GO:0000981">
    <property type="term" value="F:DNA-binding transcription factor activity, RNA polymerase II-specific"/>
    <property type="evidence" value="ECO:0007669"/>
    <property type="project" value="TreeGrafter"/>
</dbReference>
<dbReference type="Gene3D" id="3.30.710.10">
    <property type="entry name" value="Potassium Channel Kv1.1, Chain A"/>
    <property type="match status" value="1"/>
</dbReference>
<evidence type="ECO:0000313" key="12">
    <source>
        <dbReference type="Proteomes" id="UP000314986"/>
    </source>
</evidence>
<feature type="domain" description="BTB" evidence="9">
    <location>
        <begin position="24"/>
        <end position="91"/>
    </location>
</feature>
<feature type="region of interest" description="Disordered" evidence="8">
    <location>
        <begin position="306"/>
        <end position="385"/>
    </location>
</feature>
<dbReference type="Pfam" id="PF00651">
    <property type="entry name" value="BTB"/>
    <property type="match status" value="1"/>
</dbReference>
<reference evidence="12" key="1">
    <citation type="journal article" date="2006" name="Science">
        <title>Ancient noncoding elements conserved in the human genome.</title>
        <authorList>
            <person name="Venkatesh B."/>
            <person name="Kirkness E.F."/>
            <person name="Loh Y.H."/>
            <person name="Halpern A.L."/>
            <person name="Lee A.P."/>
            <person name="Johnson J."/>
            <person name="Dandona N."/>
            <person name="Viswanathan L.D."/>
            <person name="Tay A."/>
            <person name="Venter J.C."/>
            <person name="Strausberg R.L."/>
            <person name="Brenner S."/>
        </authorList>
    </citation>
    <scope>NUCLEOTIDE SEQUENCE [LARGE SCALE GENOMIC DNA]</scope>
</reference>
<feature type="region of interest" description="Disordered" evidence="8">
    <location>
        <begin position="199"/>
        <end position="274"/>
    </location>
</feature>
<keyword evidence="5" id="KW-0862">Zinc</keyword>
<feature type="compositionally biased region" description="Basic and acidic residues" evidence="8">
    <location>
        <begin position="219"/>
        <end position="228"/>
    </location>
</feature>
<feature type="compositionally biased region" description="Low complexity" evidence="8">
    <location>
        <begin position="502"/>
        <end position="533"/>
    </location>
</feature>
<dbReference type="SUPFAM" id="SSF57667">
    <property type="entry name" value="beta-beta-alpha zinc fingers"/>
    <property type="match status" value="1"/>
</dbReference>
<dbReference type="FunFam" id="3.30.160.60:FF:000446">
    <property type="entry name" value="Zinc finger protein"/>
    <property type="match status" value="1"/>
</dbReference>
<dbReference type="Proteomes" id="UP000314986">
    <property type="component" value="Unassembled WGS sequence"/>
</dbReference>
<dbReference type="InterPro" id="IPR013087">
    <property type="entry name" value="Znf_C2H2_type"/>
</dbReference>
<keyword evidence="12" id="KW-1185">Reference proteome</keyword>
<dbReference type="InterPro" id="IPR000210">
    <property type="entry name" value="BTB/POZ_dom"/>
</dbReference>
<dbReference type="PROSITE" id="PS50097">
    <property type="entry name" value="BTB"/>
    <property type="match status" value="1"/>
</dbReference>
<organism evidence="11 12">
    <name type="scientific">Callorhinchus milii</name>
    <name type="common">Ghost shark</name>
    <dbReference type="NCBI Taxonomy" id="7868"/>
    <lineage>
        <taxon>Eukaryota</taxon>
        <taxon>Metazoa</taxon>
        <taxon>Chordata</taxon>
        <taxon>Craniata</taxon>
        <taxon>Vertebrata</taxon>
        <taxon>Chondrichthyes</taxon>
        <taxon>Holocephali</taxon>
        <taxon>Chimaeriformes</taxon>
        <taxon>Callorhinchidae</taxon>
        <taxon>Callorhinchus</taxon>
    </lineage>
</organism>
<dbReference type="Gene3D" id="3.30.160.60">
    <property type="entry name" value="Classic Zinc Finger"/>
    <property type="match status" value="2"/>
</dbReference>
<dbReference type="Ensembl" id="ENSCMIT00000004663.1">
    <property type="protein sequence ID" value="ENSCMIP00000004497.1"/>
    <property type="gene ID" value="ENSCMIG00000002683.1"/>
</dbReference>
<name>A0A4W3GMX3_CALMI</name>
<dbReference type="FunFam" id="3.30.710.10:FF:000021">
    <property type="entry name" value="Zinc finger and BTB domain-containing protein 18"/>
    <property type="match status" value="1"/>
</dbReference>
<dbReference type="GO" id="GO:0005634">
    <property type="term" value="C:nucleus"/>
    <property type="evidence" value="ECO:0007669"/>
    <property type="project" value="UniProtKB-SubCell"/>
</dbReference>
<dbReference type="STRING" id="7868.ENSCMIP00000004497"/>
<feature type="region of interest" description="Disordered" evidence="8">
    <location>
        <begin position="500"/>
        <end position="568"/>
    </location>
</feature>
<dbReference type="SUPFAM" id="SSF54695">
    <property type="entry name" value="POZ domain"/>
    <property type="match status" value="1"/>
</dbReference>
<dbReference type="GeneTree" id="ENSGT00940000161486"/>
<reference evidence="11" key="4">
    <citation type="submission" date="2025-08" db="UniProtKB">
        <authorList>
            <consortium name="Ensembl"/>
        </authorList>
    </citation>
    <scope>IDENTIFICATION</scope>
</reference>
<dbReference type="GO" id="GO:0008270">
    <property type="term" value="F:zinc ion binding"/>
    <property type="evidence" value="ECO:0007669"/>
    <property type="project" value="UniProtKB-KW"/>
</dbReference>
<keyword evidence="3" id="KW-0677">Repeat</keyword>
<evidence type="ECO:0000259" key="9">
    <source>
        <dbReference type="PROSITE" id="PS50097"/>
    </source>
</evidence>
<feature type="domain" description="C2H2-type" evidence="10">
    <location>
        <begin position="445"/>
        <end position="472"/>
    </location>
</feature>
<dbReference type="OMA" id="HQHAHAK"/>
<sequence>MEFPDHGRTLLQSLREQRHQGFLCDCTVLVGEAQFRAHRAVLVTFSTYFYMFYKEEGDGREVVCLDDEIVTASAFSLLLEFMYEGCLRLCGTPVEDVLAAASFLHMNDIVKLCKARLKARALAEADSTRKEDEAPLLGAPDPGHPHGHPHGYPHAWRPAAHRHKEAPTPCRYVGRSFGDRQGLSSTPVLLGPQLAGLGEPCGGGGNGGVADTTQPGMETDPHPSKRDNLLASPCSSTESALRSLEREGSAPWPHPDSDCSTGGGGGGGSMDKVGASRVLLGTDGEGEAGVDLITVKVEDELFAEGDEAMGGGAGGGEEEALVAPSRPPGLHDNGGCNLGVFHHNPLSTPPSPPPPRPPPPPLPPGPGDSLTADQPEGGDGDPGAHIVISDEEFDEAEEEVYGAHGMYCPPLPLPLLPLAHHQHAHAKLFFQDFPPPGSGSEEELPTCPSCGKTFSCSYSLKRHALVHTRERPHRCRFCLRRYSQSGDLYRHMRKYHQAHHLASSPPAVAPSSSSTAAVATATAPSSSSSSSAPPATPPAQTPPSRGSGWTANPPSCGSEVKPLGLSSSSSSSPFTLTLSLTYSLLHTLSLSLDHTHTHTRAHHLSLLDSLAHSDPLVRPL</sequence>
<evidence type="ECO:0000256" key="6">
    <source>
        <dbReference type="ARBA" id="ARBA00023242"/>
    </source>
</evidence>
<evidence type="ECO:0000256" key="7">
    <source>
        <dbReference type="PROSITE-ProRule" id="PRU00042"/>
    </source>
</evidence>
<evidence type="ECO:0008006" key="13">
    <source>
        <dbReference type="Google" id="ProtNLM"/>
    </source>
</evidence>
<dbReference type="PROSITE" id="PS50157">
    <property type="entry name" value="ZINC_FINGER_C2H2_2"/>
    <property type="match status" value="2"/>
</dbReference>
<dbReference type="AlphaFoldDB" id="A0A4W3GMX3"/>
<evidence type="ECO:0000256" key="4">
    <source>
        <dbReference type="ARBA" id="ARBA00022771"/>
    </source>
</evidence>
<keyword evidence="4 7" id="KW-0863">Zinc-finger</keyword>
<evidence type="ECO:0000313" key="11">
    <source>
        <dbReference type="Ensembl" id="ENSCMIP00000004497.1"/>
    </source>
</evidence>
<dbReference type="SMART" id="SM00225">
    <property type="entry name" value="BTB"/>
    <property type="match status" value="1"/>
</dbReference>
<dbReference type="InterPro" id="IPR011333">
    <property type="entry name" value="SKP1/BTB/POZ_sf"/>
</dbReference>
<evidence type="ECO:0000259" key="10">
    <source>
        <dbReference type="PROSITE" id="PS50157"/>
    </source>
</evidence>
<keyword evidence="2" id="KW-0479">Metal-binding</keyword>
<dbReference type="InParanoid" id="A0A4W3GMX3"/>
<evidence type="ECO:0000256" key="2">
    <source>
        <dbReference type="ARBA" id="ARBA00022723"/>
    </source>
</evidence>
<comment type="subcellular location">
    <subcellularLocation>
        <location evidence="1">Nucleus</location>
    </subcellularLocation>
</comment>
<dbReference type="PROSITE" id="PS00028">
    <property type="entry name" value="ZINC_FINGER_C2H2_1"/>
    <property type="match status" value="2"/>
</dbReference>
<reference evidence="11" key="5">
    <citation type="submission" date="2025-09" db="UniProtKB">
        <authorList>
            <consortium name="Ensembl"/>
        </authorList>
    </citation>
    <scope>IDENTIFICATION</scope>
</reference>
<feature type="compositionally biased region" description="Gly residues" evidence="8">
    <location>
        <begin position="199"/>
        <end position="208"/>
    </location>
</feature>
<dbReference type="FunFam" id="3.30.160.60:FF:000892">
    <property type="entry name" value="zinc finger and BTB domain-containing protein 3"/>
    <property type="match status" value="1"/>
</dbReference>
<feature type="region of interest" description="Disordered" evidence="8">
    <location>
        <begin position="125"/>
        <end position="156"/>
    </location>
</feature>
<dbReference type="PANTHER" id="PTHR24394">
    <property type="entry name" value="ZINC FINGER PROTEIN"/>
    <property type="match status" value="1"/>
</dbReference>
<evidence type="ECO:0000256" key="5">
    <source>
        <dbReference type="ARBA" id="ARBA00022833"/>
    </source>
</evidence>
<evidence type="ECO:0000256" key="8">
    <source>
        <dbReference type="SAM" id="MobiDB-lite"/>
    </source>
</evidence>
<evidence type="ECO:0000256" key="1">
    <source>
        <dbReference type="ARBA" id="ARBA00004123"/>
    </source>
</evidence>
<feature type="domain" description="C2H2-type" evidence="10">
    <location>
        <begin position="473"/>
        <end position="505"/>
    </location>
</feature>
<reference evidence="12" key="2">
    <citation type="journal article" date="2007" name="PLoS Biol.">
        <title>Survey sequencing and comparative analysis of the elephant shark (Callorhinchus milii) genome.</title>
        <authorList>
            <person name="Venkatesh B."/>
            <person name="Kirkness E.F."/>
            <person name="Loh Y.H."/>
            <person name="Halpern A.L."/>
            <person name="Lee A.P."/>
            <person name="Johnson J."/>
            <person name="Dandona N."/>
            <person name="Viswanathan L.D."/>
            <person name="Tay A."/>
            <person name="Venter J.C."/>
            <person name="Strausberg R.L."/>
            <person name="Brenner S."/>
        </authorList>
    </citation>
    <scope>NUCLEOTIDE SEQUENCE [LARGE SCALE GENOMIC DNA]</scope>
</reference>